<feature type="signal peptide" evidence="1">
    <location>
        <begin position="1"/>
        <end position="24"/>
    </location>
</feature>
<comment type="caution">
    <text evidence="2">The sequence shown here is derived from an EMBL/GenBank/DDBJ whole genome shotgun (WGS) entry which is preliminary data.</text>
</comment>
<dbReference type="EMBL" id="JBHRSW010000004">
    <property type="protein sequence ID" value="MFC3120280.1"/>
    <property type="molecule type" value="Genomic_DNA"/>
</dbReference>
<dbReference type="PROSITE" id="PS51257">
    <property type="entry name" value="PROKAR_LIPOPROTEIN"/>
    <property type="match status" value="1"/>
</dbReference>
<keyword evidence="3" id="KW-1185">Reference proteome</keyword>
<dbReference type="CDD" id="cd08992">
    <property type="entry name" value="GH117"/>
    <property type="match status" value="1"/>
</dbReference>
<proteinExistence type="predicted"/>
<evidence type="ECO:0000256" key="1">
    <source>
        <dbReference type="SAM" id="SignalP"/>
    </source>
</evidence>
<organism evidence="2 3">
    <name type="scientific">Agaribacter flavus</name>
    <dbReference type="NCBI Taxonomy" id="1902781"/>
    <lineage>
        <taxon>Bacteria</taxon>
        <taxon>Pseudomonadati</taxon>
        <taxon>Pseudomonadota</taxon>
        <taxon>Gammaproteobacteria</taxon>
        <taxon>Alteromonadales</taxon>
        <taxon>Alteromonadaceae</taxon>
        <taxon>Agaribacter</taxon>
    </lineage>
</organism>
<name>A0ABV7FN28_9ALTE</name>
<dbReference type="Gene3D" id="2.115.10.20">
    <property type="entry name" value="Glycosyl hydrolase domain, family 43"/>
    <property type="match status" value="1"/>
</dbReference>
<evidence type="ECO:0000313" key="3">
    <source>
        <dbReference type="Proteomes" id="UP001595478"/>
    </source>
</evidence>
<evidence type="ECO:0000313" key="2">
    <source>
        <dbReference type="EMBL" id="MFC3120280.1"/>
    </source>
</evidence>
<dbReference type="PANTHER" id="PTHR43301">
    <property type="entry name" value="ARABINAN ENDO-1,5-ALPHA-L-ARABINOSIDASE"/>
    <property type="match status" value="1"/>
</dbReference>
<protein>
    <submittedName>
        <fullName evidence="2">Glycoside hydrolase family 117 protein</fullName>
    </submittedName>
</protein>
<accession>A0ABV7FN28</accession>
<dbReference type="InterPro" id="IPR023296">
    <property type="entry name" value="Glyco_hydro_beta-prop_sf"/>
</dbReference>
<keyword evidence="1" id="KW-0732">Signal</keyword>
<dbReference type="InterPro" id="IPR050727">
    <property type="entry name" value="GH43_arabinanases"/>
</dbReference>
<dbReference type="PANTHER" id="PTHR43301:SF3">
    <property type="entry name" value="ARABINAN ENDO-1,5-ALPHA-L-ARABINOSIDASE A-RELATED"/>
    <property type="match status" value="1"/>
</dbReference>
<gene>
    <name evidence="2" type="ORF">ACFOHL_01460</name>
</gene>
<dbReference type="RefSeq" id="WP_376918419.1">
    <property type="nucleotide sequence ID" value="NZ_JBHRSW010000004.1"/>
</dbReference>
<reference evidence="3" key="1">
    <citation type="journal article" date="2019" name="Int. J. Syst. Evol. Microbiol.">
        <title>The Global Catalogue of Microorganisms (GCM) 10K type strain sequencing project: providing services to taxonomists for standard genome sequencing and annotation.</title>
        <authorList>
            <consortium name="The Broad Institute Genomics Platform"/>
            <consortium name="The Broad Institute Genome Sequencing Center for Infectious Disease"/>
            <person name="Wu L."/>
            <person name="Ma J."/>
        </authorList>
    </citation>
    <scope>NUCLEOTIDE SEQUENCE [LARGE SCALE GENOMIC DNA]</scope>
    <source>
        <strain evidence="3">KCTC 52473</strain>
    </source>
</reference>
<keyword evidence="2" id="KW-0378">Hydrolase</keyword>
<sequence length="399" mass="45579">MIRLILPLCIAVFLAGCSSNTSKTEDNKDNNSIYTQADYDYLAISNPETMSLASKRALERNYHKYEEWFGRFYEHDLGGDFAYEKGVIRRDPSRVLFIDGLYYTWYTRSTGETLGFGTGDPEAKVFPWDKSEIWYATSKDGWEWDEQKAAVVPGVNGRYDDRSVFTPEVLAHEGKYYLVYQAVKAPYTDRVKNTVGMAVADNPEGPWQVLDTPILRAADNGQWLGEEDNRFAVVKQGDFDSHKVHDPTLMYYKNKFYLYYKGERMGERITAGGREIRWGVAIADNPLGPYVKSPYNPITQSGHEICIWQHKEGMVMISTDDGPEAGTVQWAEDGINFEIRAYIPHTPEAMGLVESLDDDAHPMSAISWGLSHQYILAPNQPWWAGDNVIRRFEFNPIHQ</sequence>
<dbReference type="GO" id="GO:0016787">
    <property type="term" value="F:hydrolase activity"/>
    <property type="evidence" value="ECO:0007669"/>
    <property type="project" value="UniProtKB-KW"/>
</dbReference>
<dbReference type="Proteomes" id="UP001595478">
    <property type="component" value="Unassembled WGS sequence"/>
</dbReference>
<dbReference type="SUPFAM" id="SSF75005">
    <property type="entry name" value="Arabinanase/levansucrase/invertase"/>
    <property type="match status" value="1"/>
</dbReference>
<feature type="chain" id="PRO_5047302803" evidence="1">
    <location>
        <begin position="25"/>
        <end position="399"/>
    </location>
</feature>